<proteinExistence type="predicted"/>
<evidence type="ECO:0000313" key="2">
    <source>
        <dbReference type="Proteomes" id="UP000294849"/>
    </source>
</evidence>
<dbReference type="Proteomes" id="UP000294849">
    <property type="component" value="Segment"/>
</dbReference>
<dbReference type="EMBL" id="AP019562">
    <property type="protein sequence ID" value="BBJ34142.1"/>
    <property type="molecule type" value="Genomic_DNA"/>
</dbReference>
<protein>
    <submittedName>
        <fullName evidence="1">Phage protein</fullName>
    </submittedName>
</protein>
<sequence length="104" mass="12244">MRYSERVDLVVEERSKYNPLTKKKEATYKTYTKIPCNVNRLSRERTQLEFGEMAKDVSVVRLPKQLKFEPTHVLLKGRKYKVMDIRVYDHSTSLFISEVLSDGS</sequence>
<organism evidence="1 2">
    <name type="scientific">Staphylococcus phage SP276</name>
    <dbReference type="NCBI Taxonomy" id="2495555"/>
    <lineage>
        <taxon>Viruses</taxon>
        <taxon>Duplodnaviria</taxon>
        <taxon>Heunggongvirae</taxon>
        <taxon>Uroviricota</taxon>
        <taxon>Caudoviricetes</taxon>
        <taxon>Coventryvirus</taxon>
        <taxon>Coventryvirus SP276</taxon>
    </lineage>
</organism>
<gene>
    <name evidence="1" type="ORF">SP276g_65</name>
</gene>
<keyword evidence="2" id="KW-1185">Reference proteome</keyword>
<reference evidence="1 2" key="1">
    <citation type="submission" date="2019-04" db="EMBL/GenBank/DDBJ databases">
        <title>Genome of Staphylococcus phage SP276.</title>
        <authorList>
            <person name="Azam A.H."/>
            <person name="Arai H."/>
            <person name="Miyanaga K."/>
            <person name="Tanji Y."/>
        </authorList>
    </citation>
    <scope>NUCLEOTIDE SEQUENCE [LARGE SCALE GENOMIC DNA]</scope>
    <source>
        <strain evidence="1 2">SP276</strain>
    </source>
</reference>
<name>A0A494W9Z3_9CAUD</name>
<evidence type="ECO:0000313" key="1">
    <source>
        <dbReference type="EMBL" id="BBJ34142.1"/>
    </source>
</evidence>
<accession>A0A494W9Z3</accession>